<keyword evidence="4" id="KW-1185">Reference proteome</keyword>
<dbReference type="Proteomes" id="UP001417504">
    <property type="component" value="Unassembled WGS sequence"/>
</dbReference>
<dbReference type="PANTHER" id="PTHR23024">
    <property type="entry name" value="ARYLACETAMIDE DEACETYLASE"/>
    <property type="match status" value="1"/>
</dbReference>
<comment type="caution">
    <text evidence="3">The sequence shown here is derived from an EMBL/GenBank/DDBJ whole genome shotgun (WGS) entry which is preliminary data.</text>
</comment>
<name>A0AAP0F6K8_9MAGN</name>
<protein>
    <recommendedName>
        <fullName evidence="2">Alpha/beta hydrolase fold-3 domain-containing protein</fullName>
    </recommendedName>
</protein>
<gene>
    <name evidence="3" type="ORF">Sjap_020742</name>
</gene>
<feature type="domain" description="Alpha/beta hydrolase fold-3" evidence="2">
    <location>
        <begin position="452"/>
        <end position="672"/>
    </location>
</feature>
<dbReference type="PANTHER" id="PTHR23024:SF113">
    <property type="entry name" value="CARBOXYLESTERASE 8-RELATED"/>
    <property type="match status" value="1"/>
</dbReference>
<feature type="region of interest" description="Disordered" evidence="1">
    <location>
        <begin position="415"/>
        <end position="443"/>
    </location>
</feature>
<evidence type="ECO:0000313" key="3">
    <source>
        <dbReference type="EMBL" id="KAK9103488.1"/>
    </source>
</evidence>
<evidence type="ECO:0000256" key="1">
    <source>
        <dbReference type="SAM" id="MobiDB-lite"/>
    </source>
</evidence>
<dbReference type="Pfam" id="PF07859">
    <property type="entry name" value="Abhydrolase_3"/>
    <property type="match status" value="2"/>
</dbReference>
<dbReference type="GO" id="GO:0016787">
    <property type="term" value="F:hydrolase activity"/>
    <property type="evidence" value="ECO:0007669"/>
    <property type="project" value="InterPro"/>
</dbReference>
<organism evidence="3 4">
    <name type="scientific">Stephania japonica</name>
    <dbReference type="NCBI Taxonomy" id="461633"/>
    <lineage>
        <taxon>Eukaryota</taxon>
        <taxon>Viridiplantae</taxon>
        <taxon>Streptophyta</taxon>
        <taxon>Embryophyta</taxon>
        <taxon>Tracheophyta</taxon>
        <taxon>Spermatophyta</taxon>
        <taxon>Magnoliopsida</taxon>
        <taxon>Ranunculales</taxon>
        <taxon>Menispermaceae</taxon>
        <taxon>Menispermoideae</taxon>
        <taxon>Cissampelideae</taxon>
        <taxon>Stephania</taxon>
    </lineage>
</organism>
<reference evidence="3 4" key="1">
    <citation type="submission" date="2024-01" db="EMBL/GenBank/DDBJ databases">
        <title>Genome assemblies of Stephania.</title>
        <authorList>
            <person name="Yang L."/>
        </authorList>
    </citation>
    <scope>NUCLEOTIDE SEQUENCE [LARGE SCALE GENOMIC DNA]</scope>
    <source>
        <strain evidence="3">QJT</strain>
        <tissue evidence="3">Leaf</tissue>
    </source>
</reference>
<proteinExistence type="predicted"/>
<feature type="compositionally biased region" description="Basic and acidic residues" evidence="1">
    <location>
        <begin position="427"/>
        <end position="443"/>
    </location>
</feature>
<evidence type="ECO:0000259" key="2">
    <source>
        <dbReference type="Pfam" id="PF07859"/>
    </source>
</evidence>
<sequence>MDPYKFLNISPNPDGSLTRHTKFPTSPPSTDQPNNNSTVMSSDYPLNPSKNTWFRLYKPTNTPTNTKLPIIIYFHGGGFVLFSAASQLFHASCTELASQLQALILSVEYRLAPEHRLPCAYDDAMDAILWVRGQALNGGNNWFDNSVDFSRCFLMGSSSGGNIVYNAGLISLKKGLIGGGGGGDDEKHVKIVGLIMTQPFFGGVERTDSDLRYANDRLLPLPARDLLWELALPIGSDRDHEFCNPLRSGGRGGIERLPRCFINGYGRDPLIDKQREFAKMLKRSGVCVVERFVDDGFHACEFFDPAKAKALVMAIKEFICGGGGGEPSQKTTTTTNNDSTKGDKVDRNIDPFEHLKITLNPDGSLNRAQFPLVPPNCTDSEPITTTEPVLTKDITFNDETKSWLRLYYPINPNNIEKKQDEDEEEEDKNKEGDNEDKNKEKEKESNKKLPIILYFHAGGMILYHTNTIFNNEPCTRFASELPAIVVSVEYRLAPEHRLPSAYQDAIDALLWLKSQALSPNPDPWLANHADFSRCYLMGCSSGANIAFRTALTLPTIDIEPVKVVGLIMNQPLFGGVERTRSERRLETDMAMPMCVFDLMWKLALPEGSSRDHEYSNFLVKGEYGGNIGKLPRTLVRGFEGDPLLDRQMEFVRLLMRHRVRVTAHFGEFGFHNIDFVDAKRHLTMIKYMREFIID</sequence>
<feature type="region of interest" description="Disordered" evidence="1">
    <location>
        <begin position="324"/>
        <end position="347"/>
    </location>
</feature>
<feature type="region of interest" description="Disordered" evidence="1">
    <location>
        <begin position="10"/>
        <end position="44"/>
    </location>
</feature>
<feature type="domain" description="Alpha/beta hydrolase fold-3" evidence="2">
    <location>
        <begin position="71"/>
        <end position="300"/>
    </location>
</feature>
<dbReference type="InterPro" id="IPR050466">
    <property type="entry name" value="Carboxylest/Gibb_receptor"/>
</dbReference>
<feature type="compositionally biased region" description="Polar residues" evidence="1">
    <location>
        <begin position="28"/>
        <end position="41"/>
    </location>
</feature>
<dbReference type="Gene3D" id="3.40.50.1820">
    <property type="entry name" value="alpha/beta hydrolase"/>
    <property type="match status" value="2"/>
</dbReference>
<accession>A0AAP0F6K8</accession>
<dbReference type="InterPro" id="IPR029058">
    <property type="entry name" value="AB_hydrolase_fold"/>
</dbReference>
<dbReference type="AlphaFoldDB" id="A0AAP0F6K8"/>
<dbReference type="InterPro" id="IPR013094">
    <property type="entry name" value="AB_hydrolase_3"/>
</dbReference>
<evidence type="ECO:0000313" key="4">
    <source>
        <dbReference type="Proteomes" id="UP001417504"/>
    </source>
</evidence>
<dbReference type="SUPFAM" id="SSF53474">
    <property type="entry name" value="alpha/beta-Hydrolases"/>
    <property type="match status" value="2"/>
</dbReference>
<dbReference type="EMBL" id="JBBNAE010000008">
    <property type="protein sequence ID" value="KAK9103488.1"/>
    <property type="molecule type" value="Genomic_DNA"/>
</dbReference>